<feature type="domain" description="BON" evidence="1">
    <location>
        <begin position="25"/>
        <end position="82"/>
    </location>
</feature>
<dbReference type="RefSeq" id="WP_062715726.1">
    <property type="nucleotide sequence ID" value="NZ_LLZG01000423.1"/>
</dbReference>
<protein>
    <recommendedName>
        <fullName evidence="1">BON domain-containing protein</fullName>
    </recommendedName>
</protein>
<dbReference type="EMBL" id="LLZG01000423">
    <property type="protein sequence ID" value="KUL20555.1"/>
    <property type="molecule type" value="Genomic_DNA"/>
</dbReference>
<accession>A0A101J5F2</accession>
<gene>
    <name evidence="2" type="ORF">ADL12_48925</name>
</gene>
<dbReference type="OrthoDB" id="4322570at2"/>
<organism evidence="2 3">
    <name type="scientific">Streptomyces regalis</name>
    <dbReference type="NCBI Taxonomy" id="68262"/>
    <lineage>
        <taxon>Bacteria</taxon>
        <taxon>Bacillati</taxon>
        <taxon>Actinomycetota</taxon>
        <taxon>Actinomycetes</taxon>
        <taxon>Kitasatosporales</taxon>
        <taxon>Streptomycetaceae</taxon>
        <taxon>Streptomyces</taxon>
    </lineage>
</organism>
<dbReference type="AlphaFoldDB" id="A0A101J5F2"/>
<evidence type="ECO:0000313" key="3">
    <source>
        <dbReference type="Proteomes" id="UP000053923"/>
    </source>
</evidence>
<dbReference type="InterPro" id="IPR007055">
    <property type="entry name" value="BON_dom"/>
</dbReference>
<dbReference type="Pfam" id="PF04972">
    <property type="entry name" value="BON"/>
    <property type="match status" value="1"/>
</dbReference>
<sequence>MSAYAARPAPGAGGAQNLDYRVAHLADHLAAGDLGELGVRIEIRGEAVLLTGTVPSAQCRDDVLRMARDELPETPVHCDIVVADASAPDHAEEVE</sequence>
<comment type="caution">
    <text evidence="2">The sequence shown here is derived from an EMBL/GenBank/DDBJ whole genome shotgun (WGS) entry which is preliminary data.</text>
</comment>
<name>A0A101J5F2_9ACTN</name>
<evidence type="ECO:0000313" key="2">
    <source>
        <dbReference type="EMBL" id="KUL20555.1"/>
    </source>
</evidence>
<dbReference type="Proteomes" id="UP000053923">
    <property type="component" value="Unassembled WGS sequence"/>
</dbReference>
<reference evidence="3" key="1">
    <citation type="submission" date="2015-10" db="EMBL/GenBank/DDBJ databases">
        <authorList>
            <person name="Ju K.-S."/>
            <person name="Doroghazi J.R."/>
            <person name="Metcalf W.W."/>
        </authorList>
    </citation>
    <scope>NUCLEOTIDE SEQUENCE [LARGE SCALE GENOMIC DNA]</scope>
    <source>
        <strain evidence="3">NRRL 3151</strain>
    </source>
</reference>
<evidence type="ECO:0000259" key="1">
    <source>
        <dbReference type="Pfam" id="PF04972"/>
    </source>
</evidence>
<keyword evidence="3" id="KW-1185">Reference proteome</keyword>
<proteinExistence type="predicted"/>